<keyword evidence="3" id="KW-1185">Reference proteome</keyword>
<dbReference type="Pfam" id="PF08242">
    <property type="entry name" value="Methyltransf_12"/>
    <property type="match status" value="1"/>
</dbReference>
<sequence length="215" mass="25078">MSGQYQAIIRHYEDCLAQFGDSHRGVDWPNAADAAKRYRVMLDLIRPSTTEKTLLDLGCGASHLYAYMLDHDVEGLRYAGLDASSAFCALSRKKYPQNEYLCLDVLADPTRLREFDYVVMNGVFTEKREMSFSDMFDYLQRMLAVVFEKTRCGMAFNVMSKQVDWERDDLFHVSLDQLTDFIAKKLSRHYIVRNDYGLYEYTVYVYKEHNGWPTS</sequence>
<dbReference type="Gene3D" id="3.40.50.150">
    <property type="entry name" value="Vaccinia Virus protein VP39"/>
    <property type="match status" value="1"/>
</dbReference>
<comment type="caution">
    <text evidence="2">The sequence shown here is derived from an EMBL/GenBank/DDBJ whole genome shotgun (WGS) entry which is preliminary data.</text>
</comment>
<dbReference type="EMBL" id="JAUKVY010000022">
    <property type="protein sequence ID" value="MDO1535838.1"/>
    <property type="molecule type" value="Genomic_DNA"/>
</dbReference>
<dbReference type="GO" id="GO:0008168">
    <property type="term" value="F:methyltransferase activity"/>
    <property type="evidence" value="ECO:0007669"/>
    <property type="project" value="UniProtKB-KW"/>
</dbReference>
<dbReference type="RefSeq" id="WP_301813666.1">
    <property type="nucleotide sequence ID" value="NZ_JAUJZH010000022.1"/>
</dbReference>
<name>A0ABT8SAK9_9BURK</name>
<feature type="domain" description="Methyltransferase type 12" evidence="1">
    <location>
        <begin position="55"/>
        <end position="127"/>
    </location>
</feature>
<reference evidence="2" key="1">
    <citation type="submission" date="2023-06" db="EMBL/GenBank/DDBJ databases">
        <authorList>
            <person name="Jiang Y."/>
            <person name="Liu Q."/>
        </authorList>
    </citation>
    <scope>NUCLEOTIDE SEQUENCE</scope>
    <source>
        <strain evidence="2">CGMCC 1.12090</strain>
    </source>
</reference>
<evidence type="ECO:0000313" key="3">
    <source>
        <dbReference type="Proteomes" id="UP001169027"/>
    </source>
</evidence>
<dbReference type="InterPro" id="IPR013217">
    <property type="entry name" value="Methyltransf_12"/>
</dbReference>
<evidence type="ECO:0000313" key="2">
    <source>
        <dbReference type="EMBL" id="MDO1535838.1"/>
    </source>
</evidence>
<organism evidence="2 3">
    <name type="scientific">Variovorax ginsengisoli</name>
    <dbReference type="NCBI Taxonomy" id="363844"/>
    <lineage>
        <taxon>Bacteria</taxon>
        <taxon>Pseudomonadati</taxon>
        <taxon>Pseudomonadota</taxon>
        <taxon>Betaproteobacteria</taxon>
        <taxon>Burkholderiales</taxon>
        <taxon>Comamonadaceae</taxon>
        <taxon>Variovorax</taxon>
    </lineage>
</organism>
<dbReference type="Proteomes" id="UP001169027">
    <property type="component" value="Unassembled WGS sequence"/>
</dbReference>
<dbReference type="EC" id="2.1.-.-" evidence="2"/>
<accession>A0ABT8SAK9</accession>
<proteinExistence type="predicted"/>
<keyword evidence="2" id="KW-0489">Methyltransferase</keyword>
<evidence type="ECO:0000259" key="1">
    <source>
        <dbReference type="Pfam" id="PF08242"/>
    </source>
</evidence>
<gene>
    <name evidence="2" type="ORF">Q2T77_26485</name>
</gene>
<protein>
    <submittedName>
        <fullName evidence="2">Class I SAM-dependent methyltransferase</fullName>
        <ecNumber evidence="2">2.1.-.-</ecNumber>
    </submittedName>
</protein>
<keyword evidence="2" id="KW-0808">Transferase</keyword>
<dbReference type="GO" id="GO:0032259">
    <property type="term" value="P:methylation"/>
    <property type="evidence" value="ECO:0007669"/>
    <property type="project" value="UniProtKB-KW"/>
</dbReference>
<dbReference type="SUPFAM" id="SSF53335">
    <property type="entry name" value="S-adenosyl-L-methionine-dependent methyltransferases"/>
    <property type="match status" value="1"/>
</dbReference>
<dbReference type="CDD" id="cd02440">
    <property type="entry name" value="AdoMet_MTases"/>
    <property type="match status" value="1"/>
</dbReference>
<dbReference type="InterPro" id="IPR029063">
    <property type="entry name" value="SAM-dependent_MTases_sf"/>
</dbReference>